<protein>
    <submittedName>
        <fullName evidence="4">Sporulation domain-containing protein</fullName>
    </submittedName>
</protein>
<dbReference type="HOGENOM" id="CLU_1593881_0_0_10"/>
<dbReference type="KEGG" id="wvi:Weevi_1742"/>
<reference evidence="4 5" key="1">
    <citation type="journal article" date="2011" name="Stand. Genomic Sci.">
        <title>Complete genome sequence of Weeksella virosa type strain (9751).</title>
        <authorList>
            <person name="Lang E."/>
            <person name="Teshima H."/>
            <person name="Lucas S."/>
            <person name="Lapidus A."/>
            <person name="Hammon N."/>
            <person name="Deshpande S."/>
            <person name="Nolan M."/>
            <person name="Cheng J.F."/>
            <person name="Pitluck S."/>
            <person name="Liolios K."/>
            <person name="Pagani I."/>
            <person name="Mikhailova N."/>
            <person name="Ivanova N."/>
            <person name="Mavromatis K."/>
            <person name="Pati A."/>
            <person name="Tapia R."/>
            <person name="Han C."/>
            <person name="Goodwin L."/>
            <person name="Chen A."/>
            <person name="Palaniappan K."/>
            <person name="Land M."/>
            <person name="Hauser L."/>
            <person name="Chang Y.J."/>
            <person name="Jeffries C.D."/>
            <person name="Brambilla E.M."/>
            <person name="Kopitz M."/>
            <person name="Rohde M."/>
            <person name="Goker M."/>
            <person name="Tindall B.J."/>
            <person name="Detter J.C."/>
            <person name="Woyke T."/>
            <person name="Bristow J."/>
            <person name="Eisen J.A."/>
            <person name="Markowitz V."/>
            <person name="Hugenholtz P."/>
            <person name="Klenk H.P."/>
            <person name="Kyrpides N.C."/>
        </authorList>
    </citation>
    <scope>NUCLEOTIDE SEQUENCE [LARGE SCALE GENOMIC DNA]</scope>
    <source>
        <strain evidence="5">ATCC 43766 / DSM 16922 / JCM 21250 / NBRC 16016 / NCTC 11634 / CL345/78</strain>
    </source>
</reference>
<dbReference type="AlphaFoldDB" id="F0P074"/>
<evidence type="ECO:0000259" key="3">
    <source>
        <dbReference type="PROSITE" id="PS51724"/>
    </source>
</evidence>
<evidence type="ECO:0000256" key="2">
    <source>
        <dbReference type="SAM" id="SignalP"/>
    </source>
</evidence>
<feature type="signal peptide" evidence="2">
    <location>
        <begin position="1"/>
        <end position="21"/>
    </location>
</feature>
<feature type="region of interest" description="Disordered" evidence="1">
    <location>
        <begin position="62"/>
        <end position="84"/>
    </location>
</feature>
<name>F0P074_WEEVC</name>
<keyword evidence="5" id="KW-1185">Reference proteome</keyword>
<gene>
    <name evidence="4" type="ordered locus">Weevi_1742</name>
</gene>
<dbReference type="Pfam" id="PF05036">
    <property type="entry name" value="SPOR"/>
    <property type="match status" value="1"/>
</dbReference>
<proteinExistence type="predicted"/>
<dbReference type="EMBL" id="CP002455">
    <property type="protein sequence ID" value="ADX68434.1"/>
    <property type="molecule type" value="Genomic_DNA"/>
</dbReference>
<evidence type="ECO:0000256" key="1">
    <source>
        <dbReference type="SAM" id="MobiDB-lite"/>
    </source>
</evidence>
<dbReference type="InterPro" id="IPR036680">
    <property type="entry name" value="SPOR-like_sf"/>
</dbReference>
<dbReference type="PROSITE" id="PS51724">
    <property type="entry name" value="SPOR"/>
    <property type="match status" value="1"/>
</dbReference>
<reference evidence="5" key="2">
    <citation type="journal article" date="2011" name="Stand. Genomic Sci.">
        <title>Complete genome sequence of Weeksella virosa type strain (9751T).</title>
        <authorList>
            <person name="Lang E."/>
            <person name="Teshima H."/>
            <person name="Lucas S."/>
            <person name="Lapidus A."/>
            <person name="Hammon N."/>
            <person name="Deshpande S."/>
            <person name="Nolan M."/>
            <person name="Cheng J."/>
            <person name="Pitluck S."/>
            <person name="Liolios K."/>
            <person name="Pagani I."/>
            <person name="Mikhailova N."/>
            <person name="Ivanova N."/>
            <person name="Mavromatis K."/>
            <person name="Pati A."/>
            <person name="Tapia R."/>
            <person name="Han C."/>
            <person name="Goodwin L."/>
            <person name="Chen A."/>
            <person name="Palaniappan K."/>
            <person name="Land M."/>
            <person name="Hauser L."/>
            <person name="Chang Y."/>
            <person name="Jeffries C."/>
            <person name="Brambilla E."/>
            <person name="Kopitz M."/>
            <person name="Rohde M."/>
            <person name="Goker M."/>
            <person name="Tindall B."/>
            <person name="Detter J."/>
            <person name="Woyke T."/>
            <person name="Bristow J."/>
            <person name="Eisen J."/>
            <person name="Markowitz V."/>
            <person name="Hugenholtz P."/>
            <person name="Klenk H."/>
            <person name="Kyrpides N."/>
        </authorList>
    </citation>
    <scope>NUCLEOTIDE SEQUENCE [LARGE SCALE GENOMIC DNA]</scope>
    <source>
        <strain evidence="5">ATCC 43766 / DSM 16922 / JCM 21250 / NBRC 16016 / NCTC 11634 / CL345/78</strain>
    </source>
</reference>
<feature type="chain" id="PRO_5003257747" evidence="2">
    <location>
        <begin position="22"/>
        <end position="167"/>
    </location>
</feature>
<dbReference type="OrthoDB" id="2473397at2"/>
<feature type="compositionally biased region" description="Low complexity" evidence="1">
    <location>
        <begin position="62"/>
        <end position="76"/>
    </location>
</feature>
<dbReference type="RefSeq" id="WP_013598823.1">
    <property type="nucleotide sequence ID" value="NC_015144.1"/>
</dbReference>
<dbReference type="eggNOG" id="ENOG503175Q">
    <property type="taxonomic scope" value="Bacteria"/>
</dbReference>
<organism evidence="4 5">
    <name type="scientific">Weeksella virosa (strain ATCC 43766 / DSM 16922 / JCM 21250 / CCUG 30538 / CDC 9751 / IAM 14551 / NBRC 16016 / NCTC 11634 / CL345/78)</name>
    <dbReference type="NCBI Taxonomy" id="865938"/>
    <lineage>
        <taxon>Bacteria</taxon>
        <taxon>Pseudomonadati</taxon>
        <taxon>Bacteroidota</taxon>
        <taxon>Flavobacteriia</taxon>
        <taxon>Flavobacteriales</taxon>
        <taxon>Weeksellaceae</taxon>
        <taxon>Weeksella</taxon>
    </lineage>
</organism>
<dbReference type="InterPro" id="IPR007730">
    <property type="entry name" value="SPOR-like_dom"/>
</dbReference>
<dbReference type="GO" id="GO:0042834">
    <property type="term" value="F:peptidoglycan binding"/>
    <property type="evidence" value="ECO:0007669"/>
    <property type="project" value="InterPro"/>
</dbReference>
<sequence>MKIVKKILTFVFLTIIFQGKAQINVDTVRIEDAGKISIEMDPEIAKFINNKENTSCAVVRTTTKPTTTTTRPRNNPSDPCAGKTQMPGYKIQVYYSKNRAQADRVKREFEANFPSFSTEIVYMSPDYRVLVGDYFTKSSANTDIRKIKSKYNSAFAIQYRILCRRAK</sequence>
<evidence type="ECO:0000313" key="5">
    <source>
        <dbReference type="Proteomes" id="UP000008641"/>
    </source>
</evidence>
<dbReference type="SUPFAM" id="SSF110997">
    <property type="entry name" value="Sporulation related repeat"/>
    <property type="match status" value="1"/>
</dbReference>
<feature type="domain" description="SPOR" evidence="3">
    <location>
        <begin position="83"/>
        <end position="160"/>
    </location>
</feature>
<keyword evidence="2" id="KW-0732">Signal</keyword>
<dbReference type="Proteomes" id="UP000008641">
    <property type="component" value="Chromosome"/>
</dbReference>
<dbReference type="STRING" id="865938.Weevi_1742"/>
<dbReference type="Gene3D" id="3.30.70.1070">
    <property type="entry name" value="Sporulation related repeat"/>
    <property type="match status" value="1"/>
</dbReference>
<accession>F0P074</accession>
<evidence type="ECO:0000313" key="4">
    <source>
        <dbReference type="EMBL" id="ADX68434.1"/>
    </source>
</evidence>